<evidence type="ECO:0000259" key="7">
    <source>
        <dbReference type="PROSITE" id="PS50106"/>
    </source>
</evidence>
<dbReference type="InterPro" id="IPR001478">
    <property type="entry name" value="PDZ"/>
</dbReference>
<dbReference type="Pfam" id="PF17820">
    <property type="entry name" value="PDZ_6"/>
    <property type="match status" value="1"/>
</dbReference>
<evidence type="ECO:0000256" key="6">
    <source>
        <dbReference type="SAM" id="MobiDB-lite"/>
    </source>
</evidence>
<evidence type="ECO:0000256" key="5">
    <source>
        <dbReference type="RuleBase" id="RU004404"/>
    </source>
</evidence>
<protein>
    <submittedName>
        <fullName evidence="8">S41 family peptidase</fullName>
    </submittedName>
</protein>
<dbReference type="CDD" id="cd06782">
    <property type="entry name" value="cpPDZ_CPP-like"/>
    <property type="match status" value="1"/>
</dbReference>
<dbReference type="GO" id="GO:0007165">
    <property type="term" value="P:signal transduction"/>
    <property type="evidence" value="ECO:0007669"/>
    <property type="project" value="TreeGrafter"/>
</dbReference>
<keyword evidence="2 5" id="KW-0645">Protease</keyword>
<dbReference type="SMART" id="SM00245">
    <property type="entry name" value="TSPc"/>
    <property type="match status" value="1"/>
</dbReference>
<evidence type="ECO:0000313" key="8">
    <source>
        <dbReference type="EMBL" id="MBI3539482.1"/>
    </source>
</evidence>
<proteinExistence type="inferred from homology"/>
<evidence type="ECO:0000256" key="1">
    <source>
        <dbReference type="ARBA" id="ARBA00009179"/>
    </source>
</evidence>
<dbReference type="EMBL" id="JACQAY010000133">
    <property type="protein sequence ID" value="MBI3539482.1"/>
    <property type="molecule type" value="Genomic_DNA"/>
</dbReference>
<gene>
    <name evidence="8" type="ORF">HY076_04335</name>
</gene>
<dbReference type="GO" id="GO:0030288">
    <property type="term" value="C:outer membrane-bounded periplasmic space"/>
    <property type="evidence" value="ECO:0007669"/>
    <property type="project" value="TreeGrafter"/>
</dbReference>
<dbReference type="Gene3D" id="3.90.226.10">
    <property type="entry name" value="2-enoyl-CoA Hydratase, Chain A, domain 1"/>
    <property type="match status" value="1"/>
</dbReference>
<feature type="region of interest" description="Disordered" evidence="6">
    <location>
        <begin position="427"/>
        <end position="455"/>
    </location>
</feature>
<dbReference type="Proteomes" id="UP000807850">
    <property type="component" value="Unassembled WGS sequence"/>
</dbReference>
<feature type="domain" description="PDZ" evidence="7">
    <location>
        <begin position="1"/>
        <end position="66"/>
    </location>
</feature>
<keyword evidence="3 5" id="KW-0378">Hydrolase</keyword>
<dbReference type="NCBIfam" id="TIGR00225">
    <property type="entry name" value="prc"/>
    <property type="match status" value="1"/>
</dbReference>
<dbReference type="PROSITE" id="PS50106">
    <property type="entry name" value="PDZ"/>
    <property type="match status" value="1"/>
</dbReference>
<dbReference type="InterPro" id="IPR029045">
    <property type="entry name" value="ClpP/crotonase-like_dom_sf"/>
</dbReference>
<dbReference type="SUPFAM" id="SSF50156">
    <property type="entry name" value="PDZ domain-like"/>
    <property type="match status" value="1"/>
</dbReference>
<evidence type="ECO:0000256" key="2">
    <source>
        <dbReference type="ARBA" id="ARBA00022670"/>
    </source>
</evidence>
<keyword evidence="4 5" id="KW-0720">Serine protease</keyword>
<comment type="caution">
    <text evidence="8">The sequence shown here is derived from an EMBL/GenBank/DDBJ whole genome shotgun (WGS) entry which is preliminary data.</text>
</comment>
<comment type="similarity">
    <text evidence="1 5">Belongs to the peptidase S41A family.</text>
</comment>
<dbReference type="Gene3D" id="2.30.42.10">
    <property type="match status" value="1"/>
</dbReference>
<dbReference type="Pfam" id="PF03572">
    <property type="entry name" value="Peptidase_S41"/>
    <property type="match status" value="1"/>
</dbReference>
<reference evidence="8" key="1">
    <citation type="submission" date="2020-07" db="EMBL/GenBank/DDBJ databases">
        <title>Huge and variable diversity of episymbiotic CPR bacteria and DPANN archaea in groundwater ecosystems.</title>
        <authorList>
            <person name="He C.Y."/>
            <person name="Keren R."/>
            <person name="Whittaker M."/>
            <person name="Farag I.F."/>
            <person name="Doudna J."/>
            <person name="Cate J.H.D."/>
            <person name="Banfield J.F."/>
        </authorList>
    </citation>
    <scope>NUCLEOTIDE SEQUENCE</scope>
    <source>
        <strain evidence="8">NC_groundwater_928_Pr1_S-0.2um_72_17</strain>
    </source>
</reference>
<feature type="non-terminal residue" evidence="8">
    <location>
        <position position="1"/>
    </location>
</feature>
<feature type="compositionally biased region" description="Basic and acidic residues" evidence="6">
    <location>
        <begin position="428"/>
        <end position="444"/>
    </location>
</feature>
<dbReference type="GO" id="GO:0006508">
    <property type="term" value="P:proteolysis"/>
    <property type="evidence" value="ECO:0007669"/>
    <property type="project" value="UniProtKB-KW"/>
</dbReference>
<dbReference type="PANTHER" id="PTHR32060:SF30">
    <property type="entry name" value="CARBOXY-TERMINAL PROCESSING PROTEASE CTPA"/>
    <property type="match status" value="1"/>
</dbReference>
<dbReference type="InterPro" id="IPR036034">
    <property type="entry name" value="PDZ_sf"/>
</dbReference>
<dbReference type="InterPro" id="IPR041489">
    <property type="entry name" value="PDZ_6"/>
</dbReference>
<sequence>FDLRDGAIVVIAPLEGSPSSRLGIQAGDRIVEIEGKPLAKNLTTDDVFKLLRGAAGTVVNVTIEREGDSQPHHFAIERAKIPLESVPYAFMMRPGVGYVRITRFAQTTGTELEKALTGLRQQGMKSLVLDLRQNAGGLLSQAVEVLDELVPQNKRVVYTRGRIQSANADYYSSERPKLVDGPIVVLIDHGSASASEIVAGAMQDLDRGLIAGVNSFGKGLVQNQLRLGDGSKLLLTIAKYYTPSGRTIQRPYDKFGSDRVSYQEDAAREDVPSDSELAARPKFKTQAGRNVFGGGGIFPDVVLKDGPLLTRPQVDMIQKRVFFEFATHYIAQHKSQKWTAQALGKDFKLTDADWQALHQVTETRKATVSDSVWTADRPFMLQQVRAEIAAAALNQVERYRILIEDDPQLNSALDLFPRASKLMSMAADDTREEAAPKSVKKGEEAAAGSGVKRKP</sequence>
<evidence type="ECO:0000256" key="3">
    <source>
        <dbReference type="ARBA" id="ARBA00022801"/>
    </source>
</evidence>
<organism evidence="8 9">
    <name type="scientific">Eiseniibacteriota bacterium</name>
    <dbReference type="NCBI Taxonomy" id="2212470"/>
    <lineage>
        <taxon>Bacteria</taxon>
        <taxon>Candidatus Eiseniibacteriota</taxon>
    </lineage>
</organism>
<dbReference type="InterPro" id="IPR005151">
    <property type="entry name" value="Tail-specific_protease"/>
</dbReference>
<accession>A0A9D6QIK5</accession>
<dbReference type="PANTHER" id="PTHR32060">
    <property type="entry name" value="TAIL-SPECIFIC PROTEASE"/>
    <property type="match status" value="1"/>
</dbReference>
<dbReference type="AlphaFoldDB" id="A0A9D6QIK5"/>
<dbReference type="Gene3D" id="3.30.750.44">
    <property type="match status" value="1"/>
</dbReference>
<evidence type="ECO:0000256" key="4">
    <source>
        <dbReference type="ARBA" id="ARBA00022825"/>
    </source>
</evidence>
<name>A0A9D6QIK5_UNCEI</name>
<dbReference type="SMART" id="SM00228">
    <property type="entry name" value="PDZ"/>
    <property type="match status" value="1"/>
</dbReference>
<dbReference type="SUPFAM" id="SSF52096">
    <property type="entry name" value="ClpP/crotonase"/>
    <property type="match status" value="1"/>
</dbReference>
<dbReference type="CDD" id="cd07560">
    <property type="entry name" value="Peptidase_S41_CPP"/>
    <property type="match status" value="1"/>
</dbReference>
<evidence type="ECO:0000313" key="9">
    <source>
        <dbReference type="Proteomes" id="UP000807850"/>
    </source>
</evidence>
<dbReference type="GO" id="GO:0008236">
    <property type="term" value="F:serine-type peptidase activity"/>
    <property type="evidence" value="ECO:0007669"/>
    <property type="project" value="UniProtKB-KW"/>
</dbReference>
<dbReference type="InterPro" id="IPR004447">
    <property type="entry name" value="Peptidase_S41A"/>
</dbReference>
<dbReference type="GO" id="GO:0004175">
    <property type="term" value="F:endopeptidase activity"/>
    <property type="evidence" value="ECO:0007669"/>
    <property type="project" value="TreeGrafter"/>
</dbReference>